<name>A0A7W4UNJ6_9MICO</name>
<comment type="caution">
    <text evidence="2">The sequence shown here is derived from an EMBL/GenBank/DDBJ whole genome shotgun (WGS) entry which is preliminary data.</text>
</comment>
<dbReference type="InterPro" id="IPR043129">
    <property type="entry name" value="ATPase_NBD"/>
</dbReference>
<dbReference type="InterPro" id="IPR000600">
    <property type="entry name" value="ROK"/>
</dbReference>
<keyword evidence="3" id="KW-1185">Reference proteome</keyword>
<protein>
    <submittedName>
        <fullName evidence="2">Putative NBD/HSP70 family sugar kinase</fullName>
    </submittedName>
</protein>
<proteinExistence type="inferred from homology"/>
<dbReference type="Gene3D" id="3.30.420.40">
    <property type="match status" value="2"/>
</dbReference>
<keyword evidence="2" id="KW-0418">Kinase</keyword>
<evidence type="ECO:0000313" key="3">
    <source>
        <dbReference type="Proteomes" id="UP000545286"/>
    </source>
</evidence>
<comment type="similarity">
    <text evidence="1">Belongs to the ROK (NagC/XylR) family.</text>
</comment>
<gene>
    <name evidence="2" type="ORF">FHX72_001274</name>
</gene>
<keyword evidence="2" id="KW-0808">Transferase</keyword>
<reference evidence="2 3" key="1">
    <citation type="submission" date="2020-08" db="EMBL/GenBank/DDBJ databases">
        <title>Sequencing the genomes of 1000 actinobacteria strains.</title>
        <authorList>
            <person name="Klenk H.-P."/>
        </authorList>
    </citation>
    <scope>NUCLEOTIDE SEQUENCE [LARGE SCALE GENOMIC DNA]</scope>
    <source>
        <strain evidence="2 3">DSM 20419</strain>
    </source>
</reference>
<dbReference type="Proteomes" id="UP000545286">
    <property type="component" value="Unassembled WGS sequence"/>
</dbReference>
<evidence type="ECO:0000256" key="1">
    <source>
        <dbReference type="ARBA" id="ARBA00006479"/>
    </source>
</evidence>
<sequence length="396" mass="41090">MFRLPSTPPPLKHANLQLLLEYAWASGAFTATDAMSIGLTRSTIIDLLDELADCGLVTKLPNSRQDGTYQKGRPARRFQFTSDAAVVVGVDAGREHLTTTVSNLRGKTLSSGQVEVDPEADSPLTRRELLRRVVTEQLRTTGHNLDGVAGICIGVPAPVDARGLSPAHIDGFWQRTNPDFVTVFDAEVPIIRVENDALLAAVAEGSVGAGVGCNDFVTFLSGERFGAGIVVDGRLLRGAHGGVGEMLGLELVAGAEGVAGLGLRASRLARAAVAQNRVAPGSPLLSVPGEDIDGKLVLEAARDGDADASHIVAEVGGMLARIAGLVVSLFDPARVIVAGGIAPGAEGLIAAAREELPALLHLPVPQLVRSELGAGVVSVGAVQHALRSVRDGILDL</sequence>
<accession>A0A7W4UNJ6</accession>
<dbReference type="PANTHER" id="PTHR18964:SF149">
    <property type="entry name" value="BIFUNCTIONAL UDP-N-ACETYLGLUCOSAMINE 2-EPIMERASE_N-ACETYLMANNOSAMINE KINASE"/>
    <property type="match status" value="1"/>
</dbReference>
<organism evidence="2 3">
    <name type="scientific">Pseudoclavibacter helvolus</name>
    <dbReference type="NCBI Taxonomy" id="255205"/>
    <lineage>
        <taxon>Bacteria</taxon>
        <taxon>Bacillati</taxon>
        <taxon>Actinomycetota</taxon>
        <taxon>Actinomycetes</taxon>
        <taxon>Micrococcales</taxon>
        <taxon>Microbacteriaceae</taxon>
        <taxon>Pseudoclavibacter</taxon>
    </lineage>
</organism>
<dbReference type="SUPFAM" id="SSF53067">
    <property type="entry name" value="Actin-like ATPase domain"/>
    <property type="match status" value="1"/>
</dbReference>
<dbReference type="RefSeq" id="WP_338110058.1">
    <property type="nucleotide sequence ID" value="NZ_JACHWJ010000001.1"/>
</dbReference>
<evidence type="ECO:0000313" key="2">
    <source>
        <dbReference type="EMBL" id="MBB2957162.1"/>
    </source>
</evidence>
<dbReference type="EMBL" id="JACHWJ010000001">
    <property type="protein sequence ID" value="MBB2957162.1"/>
    <property type="molecule type" value="Genomic_DNA"/>
</dbReference>
<dbReference type="AlphaFoldDB" id="A0A7W4UNJ6"/>
<dbReference type="GO" id="GO:0016301">
    <property type="term" value="F:kinase activity"/>
    <property type="evidence" value="ECO:0007669"/>
    <property type="project" value="UniProtKB-KW"/>
</dbReference>
<dbReference type="PANTHER" id="PTHR18964">
    <property type="entry name" value="ROK (REPRESSOR, ORF, KINASE) FAMILY"/>
    <property type="match status" value="1"/>
</dbReference>
<dbReference type="Pfam" id="PF00480">
    <property type="entry name" value="ROK"/>
    <property type="match status" value="1"/>
</dbReference>